<feature type="region of interest" description="Disordered" evidence="3">
    <location>
        <begin position="357"/>
        <end position="448"/>
    </location>
</feature>
<sequence>MLLCLHAHNLIRDYKALQSNPPCSDLRYLTTTMNNVQFRQLVLDTLTPAKSNDGTVGSTPQRGGVTPALGSRMRSSIPMTPRSVAGSSGNDFARQLAERNAELNPSNTKKFRSSAAPKGTKLRSGYQDRTQLRTSSDEHDKALRVKALEDMVKLGQMEQKTFEALRDEIVGGDVKDVHLVKGLDYKLLERVRRGEDVLSDKKPALSEPQDEISKAEPEADIDDEFEKLEDKEIQPMAKEIKSKKGEMAPPPPVAGKKRTRDDILRELKESRAAAAEKAKQSQLGPKFVKLGEKRESSRIERDEKGREVLITVDEDGRVKRKVRKAVMENDTANGHGLLMPDKDAKPLGMEVPIVAPVPEQNDDTDIFEGVGVDYNPLGNMEDDDEDSDDSDAEHKAAAERPMLSPPPKLSGSGTPPMAPPPGKKRNYFGDSIEDGETTNEPPLNPLTDPSILVALKRASAINPVPSSSTDEEEAAKLARRKKMLETHDRDAEDMDLEFGSSRFGDQDDGEDKRIRLSAWHGVGDGDGDQGGDGGKGDGKAKRKRGAKKRKGDVNSAADVLKVIERRKEEGN</sequence>
<feature type="region of interest" description="Disordered" evidence="3">
    <location>
        <begin position="101"/>
        <end position="138"/>
    </location>
</feature>
<feature type="compositionally biased region" description="Basic and acidic residues" evidence="3">
    <location>
        <begin position="289"/>
        <end position="302"/>
    </location>
</feature>
<name>A0ABR4AHT3_9LECA</name>
<organism evidence="5 6">
    <name type="scientific">Stereocaulon virgatum</name>
    <dbReference type="NCBI Taxonomy" id="373712"/>
    <lineage>
        <taxon>Eukaryota</taxon>
        <taxon>Fungi</taxon>
        <taxon>Dikarya</taxon>
        <taxon>Ascomycota</taxon>
        <taxon>Pezizomycotina</taxon>
        <taxon>Lecanoromycetes</taxon>
        <taxon>OSLEUM clade</taxon>
        <taxon>Lecanoromycetidae</taxon>
        <taxon>Lecanorales</taxon>
        <taxon>Lecanorineae</taxon>
        <taxon>Stereocaulaceae</taxon>
        <taxon>Stereocaulon</taxon>
    </lineage>
</organism>
<feature type="compositionally biased region" description="Acidic residues" evidence="3">
    <location>
        <begin position="380"/>
        <end position="391"/>
    </location>
</feature>
<feature type="domain" description="RED-like N-terminal" evidence="4">
    <location>
        <begin position="116"/>
        <end position="234"/>
    </location>
</feature>
<feature type="region of interest" description="Disordered" evidence="3">
    <location>
        <begin position="50"/>
        <end position="89"/>
    </location>
</feature>
<reference evidence="5 6" key="1">
    <citation type="submission" date="2024-09" db="EMBL/GenBank/DDBJ databases">
        <title>Rethinking Asexuality: The Enigmatic Case of Functional Sexual Genes in Lepraria (Stereocaulaceae).</title>
        <authorList>
            <person name="Doellman M."/>
            <person name="Sun Y."/>
            <person name="Barcenas-Pena A."/>
            <person name="Lumbsch H.T."/>
            <person name="Grewe F."/>
        </authorList>
    </citation>
    <scope>NUCLEOTIDE SEQUENCE [LARGE SCALE GENOMIC DNA]</scope>
    <source>
        <strain evidence="5 6">Mercado 3170</strain>
    </source>
</reference>
<gene>
    <name evidence="5" type="ORF">N7G274_002844</name>
</gene>
<dbReference type="InterPro" id="IPR012916">
    <property type="entry name" value="RED_N"/>
</dbReference>
<comment type="caution">
    <text evidence="5">The sequence shown here is derived from an EMBL/GenBank/DDBJ whole genome shotgun (WGS) entry which is preliminary data.</text>
</comment>
<proteinExistence type="predicted"/>
<keyword evidence="2" id="KW-0539">Nucleus</keyword>
<evidence type="ECO:0000313" key="6">
    <source>
        <dbReference type="Proteomes" id="UP001590950"/>
    </source>
</evidence>
<evidence type="ECO:0000256" key="1">
    <source>
        <dbReference type="ARBA" id="ARBA00004123"/>
    </source>
</evidence>
<dbReference type="Pfam" id="PF07808">
    <property type="entry name" value="RED_N"/>
    <property type="match status" value="1"/>
</dbReference>
<dbReference type="InterPro" id="IPR039896">
    <property type="entry name" value="Red-like"/>
</dbReference>
<evidence type="ECO:0000313" key="5">
    <source>
        <dbReference type="EMBL" id="KAL2045069.1"/>
    </source>
</evidence>
<keyword evidence="6" id="KW-1185">Reference proteome</keyword>
<feature type="compositionally biased region" description="Basic residues" evidence="3">
    <location>
        <begin position="540"/>
        <end position="550"/>
    </location>
</feature>
<accession>A0ABR4AHT3</accession>
<feature type="compositionally biased region" description="Gly residues" evidence="3">
    <location>
        <begin position="522"/>
        <end position="533"/>
    </location>
</feature>
<evidence type="ECO:0000256" key="2">
    <source>
        <dbReference type="ARBA" id="ARBA00023242"/>
    </source>
</evidence>
<dbReference type="EMBL" id="JBEFKJ010000008">
    <property type="protein sequence ID" value="KAL2045069.1"/>
    <property type="molecule type" value="Genomic_DNA"/>
</dbReference>
<feature type="compositionally biased region" description="Basic and acidic residues" evidence="3">
    <location>
        <begin position="228"/>
        <end position="246"/>
    </location>
</feature>
<evidence type="ECO:0000259" key="4">
    <source>
        <dbReference type="Pfam" id="PF07808"/>
    </source>
</evidence>
<protein>
    <recommendedName>
        <fullName evidence="4">RED-like N-terminal domain-containing protein</fullName>
    </recommendedName>
</protein>
<comment type="subcellular location">
    <subcellularLocation>
        <location evidence="1">Nucleus</location>
    </subcellularLocation>
</comment>
<feature type="region of interest" description="Disordered" evidence="3">
    <location>
        <begin position="199"/>
        <end position="302"/>
    </location>
</feature>
<feature type="compositionally biased region" description="Polar residues" evidence="3">
    <location>
        <begin position="50"/>
        <end position="61"/>
    </location>
</feature>
<feature type="region of interest" description="Disordered" evidence="3">
    <location>
        <begin position="461"/>
        <end position="556"/>
    </location>
</feature>
<feature type="compositionally biased region" description="Basic and acidic residues" evidence="3">
    <location>
        <begin position="259"/>
        <end position="279"/>
    </location>
</feature>
<feature type="compositionally biased region" description="Acidic residues" evidence="3">
    <location>
        <begin position="218"/>
        <end position="227"/>
    </location>
</feature>
<evidence type="ECO:0000256" key="3">
    <source>
        <dbReference type="SAM" id="MobiDB-lite"/>
    </source>
</evidence>
<dbReference type="Proteomes" id="UP001590950">
    <property type="component" value="Unassembled WGS sequence"/>
</dbReference>
<dbReference type="PANTHER" id="PTHR12765">
    <property type="entry name" value="RED PROTEIN IK FACTOR CYTOKINE IK"/>
    <property type="match status" value="1"/>
</dbReference>